<keyword evidence="1" id="KW-0472">Membrane</keyword>
<evidence type="ECO:0008006" key="4">
    <source>
        <dbReference type="Google" id="ProtNLM"/>
    </source>
</evidence>
<dbReference type="Proteomes" id="UP000886803">
    <property type="component" value="Unassembled WGS sequence"/>
</dbReference>
<gene>
    <name evidence="2" type="ORF">H9945_11280</name>
</gene>
<keyword evidence="1" id="KW-1133">Transmembrane helix</keyword>
<evidence type="ECO:0000313" key="3">
    <source>
        <dbReference type="Proteomes" id="UP000886803"/>
    </source>
</evidence>
<dbReference type="EMBL" id="DWYG01000189">
    <property type="protein sequence ID" value="HJB43066.1"/>
    <property type="molecule type" value="Genomic_DNA"/>
</dbReference>
<proteinExistence type="predicted"/>
<keyword evidence="1" id="KW-0812">Transmembrane</keyword>
<reference evidence="2" key="1">
    <citation type="journal article" date="2021" name="PeerJ">
        <title>Extensive microbial diversity within the chicken gut microbiome revealed by metagenomics and culture.</title>
        <authorList>
            <person name="Gilroy R."/>
            <person name="Ravi A."/>
            <person name="Getino M."/>
            <person name="Pursley I."/>
            <person name="Horton D.L."/>
            <person name="Alikhan N.F."/>
            <person name="Baker D."/>
            <person name="Gharbi K."/>
            <person name="Hall N."/>
            <person name="Watson M."/>
            <person name="Adriaenssens E.M."/>
            <person name="Foster-Nyarko E."/>
            <person name="Jarju S."/>
            <person name="Secka A."/>
            <person name="Antonio M."/>
            <person name="Oren A."/>
            <person name="Chaudhuri R.R."/>
            <person name="La Ragione R."/>
            <person name="Hildebrand F."/>
            <person name="Pallen M.J."/>
        </authorList>
    </citation>
    <scope>NUCLEOTIDE SEQUENCE</scope>
    <source>
        <strain evidence="2">ChiBcec8-13705</strain>
    </source>
</reference>
<protein>
    <recommendedName>
        <fullName evidence="4">DUF4367 domain-containing protein</fullName>
    </recommendedName>
</protein>
<evidence type="ECO:0000313" key="2">
    <source>
        <dbReference type="EMBL" id="HJB43066.1"/>
    </source>
</evidence>
<organism evidence="2 3">
    <name type="scientific">Candidatus Gemmiger avicola</name>
    <dbReference type="NCBI Taxonomy" id="2838605"/>
    <lineage>
        <taxon>Bacteria</taxon>
        <taxon>Bacillati</taxon>
        <taxon>Bacillota</taxon>
        <taxon>Clostridia</taxon>
        <taxon>Eubacteriales</taxon>
        <taxon>Gemmiger</taxon>
    </lineage>
</organism>
<name>A0A9D2M9D1_9FIRM</name>
<evidence type="ECO:0000256" key="1">
    <source>
        <dbReference type="SAM" id="Phobius"/>
    </source>
</evidence>
<sequence length="242" mass="27293">MTNQVKDFDALLSSACAARRAQELAAYAALTPQGENLRVLRFAESAPDLPRHRKRMAALAVVAAAMLLLALGVGAIWPRLDWTRENGRLRLGISDAPAGEIADRMQFGYLPNGFVIEWLGEASEVGYSQARITYTGRHYTGYGDGWREEEKSFVVTQYSFDISNWNFDAEDGDQRLSDEITEIQEIVTLHDSAQEIETEEILSARMIYWTTPNACYRFYTESLIEDSAEAEEILQLLQKIEP</sequence>
<feature type="transmembrane region" description="Helical" evidence="1">
    <location>
        <begin position="57"/>
        <end position="77"/>
    </location>
</feature>
<dbReference type="AlphaFoldDB" id="A0A9D2M9D1"/>
<accession>A0A9D2M9D1</accession>
<reference evidence="2" key="2">
    <citation type="submission" date="2021-04" db="EMBL/GenBank/DDBJ databases">
        <authorList>
            <person name="Gilroy R."/>
        </authorList>
    </citation>
    <scope>NUCLEOTIDE SEQUENCE</scope>
    <source>
        <strain evidence="2">ChiBcec8-13705</strain>
    </source>
</reference>
<comment type="caution">
    <text evidence="2">The sequence shown here is derived from an EMBL/GenBank/DDBJ whole genome shotgun (WGS) entry which is preliminary data.</text>
</comment>